<dbReference type="EMBL" id="AJ310836">
    <property type="protein sequence ID" value="CAC35980.1"/>
    <property type="molecule type" value="mRNA"/>
</dbReference>
<evidence type="ECO:0000313" key="1">
    <source>
        <dbReference type="EMBL" id="CAC35980.1"/>
    </source>
</evidence>
<keyword evidence="3" id="KW-1185">Reference proteome</keyword>
<dbReference type="GeneTree" id="ENSGT00940000159047"/>
<evidence type="ECO:0000313" key="2">
    <source>
        <dbReference type="Ensembl" id="ENSRNOP00000073440.1"/>
    </source>
</evidence>
<reference evidence="2" key="3">
    <citation type="submission" date="2025-05" db="UniProtKB">
        <authorList>
            <consortium name="Ensembl"/>
        </authorList>
    </citation>
    <scope>IDENTIFICATION</scope>
    <source>
        <strain evidence="2">Brown Norway</strain>
    </source>
</reference>
<evidence type="ECO:0000313" key="4">
    <source>
        <dbReference type="RGD" id="2704"/>
    </source>
</evidence>
<dbReference type="RGD" id="2704">
    <property type="gene designation" value="Glra1"/>
</dbReference>
<accession>Q99JD0</accession>
<protein>
    <submittedName>
        <fullName evidence="1">Glycine alpha 1, truncated</fullName>
    </submittedName>
    <submittedName>
        <fullName evidence="2">Glycine receptor, alpha 1</fullName>
    </submittedName>
</protein>
<proteinExistence type="evidence at transcript level"/>
<gene>
    <name evidence="2 4" type="primary">Glra1</name>
</gene>
<dbReference type="Proteomes" id="UP000002494">
    <property type="component" value="Chromosome 10"/>
</dbReference>
<dbReference type="HOGENOM" id="CLU_2922043_0_0_1"/>
<dbReference type="AlphaFoldDB" id="Q99JD0"/>
<evidence type="ECO:0000313" key="3">
    <source>
        <dbReference type="Proteomes" id="UP000002494"/>
    </source>
</evidence>
<organism evidence="1">
    <name type="scientific">Rattus norvegicus</name>
    <name type="common">Rat</name>
    <dbReference type="NCBI Taxonomy" id="10116"/>
    <lineage>
        <taxon>Eukaryota</taxon>
        <taxon>Metazoa</taxon>
        <taxon>Chordata</taxon>
        <taxon>Craniata</taxon>
        <taxon>Vertebrata</taxon>
        <taxon>Euteleostomi</taxon>
        <taxon>Mammalia</taxon>
        <taxon>Eutheria</taxon>
        <taxon>Euarchontoglires</taxon>
        <taxon>Glires</taxon>
        <taxon>Rodentia</taxon>
        <taxon>Myomorpha</taxon>
        <taxon>Muroidea</taxon>
        <taxon>Muridae</taxon>
        <taxon>Murinae</taxon>
        <taxon>Rattus</taxon>
    </lineage>
</organism>
<sequence>MYSFNTLRFYLWETIVFFRSSCERELQHLHQQLWFYRRDNHGLQGQHLPEAAVERPPSRLQ</sequence>
<dbReference type="ExpressionAtlas" id="Q99JD0">
    <property type="expression patterns" value="baseline and differential"/>
</dbReference>
<reference evidence="1" key="1">
    <citation type="journal article" date="2002" name="J. Gen. Physiol.">
        <title>Openings of the rat recombinant alpha 1 homomeric glycine receptor as a function of the number of agonist molecules bound.</title>
        <authorList>
            <person name="Beato M."/>
            <person name="Groot-Kormelink P.J."/>
            <person name="Colquhoun D."/>
            <person name="Sivilotti L.G."/>
        </authorList>
    </citation>
    <scope>NUCLEOTIDE SEQUENCE</scope>
    <source>
        <strain evidence="1">Sprague-Dawley males</strain>
        <tissue evidence="1">Whole brain</tissue>
    </source>
</reference>
<dbReference type="Bgee" id="ENSRNOG00000013588">
    <property type="expression patterns" value="Expressed in cerebellum and 3 other cell types or tissues"/>
</dbReference>
<reference evidence="2 3" key="2">
    <citation type="journal article" date="2004" name="Nature">
        <title>Genome sequence of the Brown Norway rat yields insights into mammalian evolution.</title>
        <authorList>
            <consortium name="Rat Genome Sequencing Project Consortium"/>
            <person name="Gibbs R.A."/>
            <person name="Weinstock G.M."/>
            <person name="Metzker M.L."/>
            <person name="Muzny D.M."/>
            <person name="Sodergren E.J."/>
            <person name="Scherer S."/>
            <person name="Scott G."/>
            <person name="Steffen D."/>
            <person name="Worley K.C."/>
            <person name="Burch P.E."/>
            <person name="Okwuonu G."/>
            <person name="Hines S."/>
            <person name="Lewis L."/>
            <person name="Deramo C."/>
            <person name="Delgado O."/>
            <person name="Dugan-Rocha S."/>
            <person name="Miner G."/>
            <person name="Morgan M."/>
            <person name="Hawes A."/>
            <person name="Gill R."/>
            <person name="Holt R.A."/>
            <person name="Adams M.D."/>
            <person name="Amanatides P.G."/>
            <person name="Baden-Tillson H."/>
            <person name="Barnstead M."/>
            <person name="Chin S."/>
            <person name="Evans C.A."/>
            <person name="Ferriera S."/>
            <person name="Fosler C."/>
            <person name="Glodek A."/>
            <person name="Gu Z."/>
            <person name="Jennings D."/>
            <person name="Kraft C.L."/>
            <person name="Nguyen T."/>
            <person name="Pfannkoch C.M."/>
            <person name="Sitter C."/>
            <person name="Sutton G.G."/>
            <person name="Venter J.C."/>
            <person name="Woodage T."/>
            <person name="Smith D."/>
            <person name="Lee H.-M."/>
            <person name="Gustafson E."/>
            <person name="Cahill P."/>
            <person name="Kana A."/>
            <person name="Doucette-Stamm L."/>
            <person name="Weinstock K."/>
            <person name="Fechtel K."/>
            <person name="Weiss R.B."/>
            <person name="Dunn D.M."/>
            <person name="Green E.D."/>
            <person name="Blakesley R.W."/>
            <person name="Bouffard G.G."/>
            <person name="De Jong P.J."/>
            <person name="Osoegawa K."/>
            <person name="Zhu B."/>
            <person name="Marra M."/>
            <person name="Schein J."/>
            <person name="Bosdet I."/>
            <person name="Fjell C."/>
            <person name="Jones S."/>
            <person name="Krzywinski M."/>
            <person name="Mathewson C."/>
            <person name="Siddiqui A."/>
            <person name="Wye N."/>
            <person name="McPherson J."/>
            <person name="Zhao S."/>
            <person name="Fraser C.M."/>
            <person name="Shetty J."/>
            <person name="Shatsman S."/>
            <person name="Geer K."/>
            <person name="Chen Y."/>
            <person name="Abramzon S."/>
            <person name="Nierman W.C."/>
            <person name="Havlak P.H."/>
            <person name="Chen R."/>
            <person name="Durbin K.J."/>
            <person name="Egan A."/>
            <person name="Ren Y."/>
            <person name="Song X.-Z."/>
            <person name="Li B."/>
            <person name="Liu Y."/>
            <person name="Qin X."/>
            <person name="Cawley S."/>
            <person name="Cooney A.J."/>
            <person name="D'Souza L.M."/>
            <person name="Martin K."/>
            <person name="Wu J.Q."/>
            <person name="Gonzalez-Garay M.L."/>
            <person name="Jackson A.R."/>
            <person name="Kalafus K.J."/>
            <person name="McLeod M.P."/>
            <person name="Milosavljevic A."/>
            <person name="Virk D."/>
            <person name="Volkov A."/>
            <person name="Wheeler D.A."/>
            <person name="Zhang Z."/>
            <person name="Bailey J.A."/>
            <person name="Eichler E.E."/>
            <person name="Tuzun E."/>
            <person name="Birney E."/>
            <person name="Mongin E."/>
            <person name="Ureta-Vidal A."/>
            <person name="Woodwark C."/>
            <person name="Zdobnov E."/>
            <person name="Bork P."/>
            <person name="Suyama M."/>
            <person name="Torrents D."/>
            <person name="Alexandersson M."/>
            <person name="Trask B.J."/>
            <person name="Young J.M."/>
            <person name="Huang H."/>
            <person name="Wang H."/>
            <person name="Xing H."/>
            <person name="Daniels S."/>
            <person name="Gietzen D."/>
            <person name="Schmidt J."/>
            <person name="Stevens K."/>
            <person name="Vitt U."/>
            <person name="Wingrove J."/>
            <person name="Camara F."/>
            <person name="Mar Alba M."/>
            <person name="Abril J.F."/>
            <person name="Guigo R."/>
            <person name="Smit A."/>
            <person name="Dubchak I."/>
            <person name="Rubin E.M."/>
            <person name="Couronne O."/>
            <person name="Poliakov A."/>
            <person name="Huebner N."/>
            <person name="Ganten D."/>
            <person name="Goesele C."/>
            <person name="Hummel O."/>
            <person name="Kreitler T."/>
            <person name="Lee Y.-A."/>
            <person name="Monti J."/>
            <person name="Schulz H."/>
            <person name="Zimdahl H."/>
            <person name="Himmelbauer H."/>
            <person name="Lehrach H."/>
            <person name="Jacob H.J."/>
            <person name="Bromberg S."/>
            <person name="Gullings-Handley J."/>
            <person name="Jensen-Seaman M.I."/>
            <person name="Kwitek A.E."/>
            <person name="Lazar J."/>
            <person name="Pasko D."/>
            <person name="Tonellato P.J."/>
            <person name="Twigger S."/>
            <person name="Ponting C.P."/>
            <person name="Duarte J.M."/>
            <person name="Rice S."/>
            <person name="Goodstadt L."/>
            <person name="Beatson S.A."/>
            <person name="Emes R.D."/>
            <person name="Winter E.E."/>
            <person name="Webber C."/>
            <person name="Brandt P."/>
            <person name="Nyakatura G."/>
            <person name="Adetobi M."/>
            <person name="Chiaromonte F."/>
            <person name="Elnitski L."/>
            <person name="Eswara P."/>
            <person name="Hardison R.C."/>
            <person name="Hou M."/>
            <person name="Kolbe D."/>
            <person name="Makova K."/>
            <person name="Miller W."/>
            <person name="Nekrutenko A."/>
            <person name="Riemer C."/>
            <person name="Schwartz S."/>
            <person name="Taylor J."/>
            <person name="Yang S."/>
            <person name="Zhang Y."/>
            <person name="Lindpaintner K."/>
            <person name="Andrews T.D."/>
            <person name="Caccamo M."/>
            <person name="Clamp M."/>
            <person name="Clarke L."/>
            <person name="Curwen V."/>
            <person name="Durbin R.M."/>
            <person name="Eyras E."/>
            <person name="Searle S.M."/>
            <person name="Cooper G.M."/>
            <person name="Batzoglou S."/>
            <person name="Brudno M."/>
            <person name="Sidow A."/>
            <person name="Stone E.A."/>
            <person name="Payseur B.A."/>
            <person name="Bourque G."/>
            <person name="Lopez-Otin C."/>
            <person name="Puente X.S."/>
            <person name="Chakrabarti K."/>
            <person name="Chatterji S."/>
            <person name="Dewey C."/>
            <person name="Pachter L."/>
            <person name="Bray N."/>
            <person name="Yap V.B."/>
            <person name="Caspi A."/>
            <person name="Tesler G."/>
            <person name="Pevzner P.A."/>
            <person name="Haussler D."/>
            <person name="Roskin K.M."/>
            <person name="Baertsch R."/>
            <person name="Clawson H."/>
            <person name="Furey T.S."/>
            <person name="Hinrichs A.S."/>
            <person name="Karolchik D."/>
            <person name="Kent W.J."/>
            <person name="Rosenbloom K.R."/>
            <person name="Trumbower H."/>
            <person name="Weirauch M."/>
            <person name="Cooper D.N."/>
            <person name="Stenson P.D."/>
            <person name="Ma B."/>
            <person name="Brent M."/>
            <person name="Arumugam M."/>
            <person name="Shteynberg D."/>
            <person name="Copley R.R."/>
            <person name="Taylor M.S."/>
            <person name="Riethman H."/>
            <person name="Mudunuri U."/>
            <person name="Peterson J."/>
            <person name="Guyer M."/>
            <person name="Felsenfeld A."/>
            <person name="Old S."/>
            <person name="Mockrin S."/>
            <person name="Collins F.S."/>
        </authorList>
    </citation>
    <scope>NUCLEOTIDE SEQUENCE [LARGE SCALE GENOMIC DNA]</scope>
    <source>
        <strain evidence="2 3">Brown Norway</strain>
    </source>
</reference>
<name>Q99JD0_RAT</name>
<dbReference type="Ensembl" id="ENSRNOT00000092189.3">
    <property type="protein sequence ID" value="ENSRNOP00000073440.1"/>
    <property type="gene ID" value="ENSRNOG00000013588.9"/>
</dbReference>